<dbReference type="AlphaFoldDB" id="A0A8E0RTY2"/>
<dbReference type="Proteomes" id="UP000728185">
    <property type="component" value="Unassembled WGS sequence"/>
</dbReference>
<keyword evidence="2" id="KW-1185">Reference proteome</keyword>
<accession>A0A8E0RTY2</accession>
<organism evidence="1 2">
    <name type="scientific">Fasciolopsis buskii</name>
    <dbReference type="NCBI Taxonomy" id="27845"/>
    <lineage>
        <taxon>Eukaryota</taxon>
        <taxon>Metazoa</taxon>
        <taxon>Spiralia</taxon>
        <taxon>Lophotrochozoa</taxon>
        <taxon>Platyhelminthes</taxon>
        <taxon>Trematoda</taxon>
        <taxon>Digenea</taxon>
        <taxon>Plagiorchiida</taxon>
        <taxon>Echinostomata</taxon>
        <taxon>Echinostomatoidea</taxon>
        <taxon>Fasciolidae</taxon>
        <taxon>Fasciolopsis</taxon>
    </lineage>
</organism>
<evidence type="ECO:0000313" key="2">
    <source>
        <dbReference type="Proteomes" id="UP000728185"/>
    </source>
</evidence>
<proteinExistence type="predicted"/>
<name>A0A8E0RTY2_9TREM</name>
<evidence type="ECO:0000313" key="1">
    <source>
        <dbReference type="EMBL" id="KAA0193626.1"/>
    </source>
</evidence>
<comment type="caution">
    <text evidence="1">The sequence shown here is derived from an EMBL/GenBank/DDBJ whole genome shotgun (WGS) entry which is preliminary data.</text>
</comment>
<sequence>MITFSYGPFCSYGPAGKCCTQSPDPNLNSSAAFSSLREYERHLVSRHLKRDTLATVYSNGSMKTLTDPVTSPSSSRWSVYNSVVNLPAVLNDPTYRQVCLHCSVCHLFTAEVPFFCL</sequence>
<protein>
    <submittedName>
        <fullName evidence="1">Uncharacterized protein</fullName>
    </submittedName>
</protein>
<dbReference type="OrthoDB" id="10259024at2759"/>
<dbReference type="EMBL" id="LUCM01004902">
    <property type="protein sequence ID" value="KAA0193626.1"/>
    <property type="molecule type" value="Genomic_DNA"/>
</dbReference>
<reference evidence="1" key="1">
    <citation type="submission" date="2019-05" db="EMBL/GenBank/DDBJ databases">
        <title>Annotation for the trematode Fasciolopsis buski.</title>
        <authorList>
            <person name="Choi Y.-J."/>
        </authorList>
    </citation>
    <scope>NUCLEOTIDE SEQUENCE</scope>
    <source>
        <strain evidence="1">HT</strain>
        <tissue evidence="1">Whole worm</tissue>
    </source>
</reference>
<gene>
    <name evidence="1" type="ORF">FBUS_04631</name>
</gene>